<evidence type="ECO:0000313" key="2">
    <source>
        <dbReference type="EMBL" id="AKQ46922.1"/>
    </source>
</evidence>
<dbReference type="AlphaFoldDB" id="A0A0H4VSH7"/>
<keyword evidence="3" id="KW-1185">Reference proteome</keyword>
<dbReference type="Pfam" id="PF12275">
    <property type="entry name" value="DUF3616"/>
    <property type="match status" value="1"/>
</dbReference>
<protein>
    <recommendedName>
        <fullName evidence="1">DUF3616 domain-containing protein</fullName>
    </recommendedName>
</protein>
<dbReference type="PATRIC" id="fig|1379910.4.peg.3671"/>
<evidence type="ECO:0000259" key="1">
    <source>
        <dbReference type="Pfam" id="PF12275"/>
    </source>
</evidence>
<sequence>MKNQPTHVELHFDPKKSFTTTGKHVRDGLSTVLRTGDYLWLSCDEQISLERLRKVGDNTFAEHTRFDLSQFLDLPDGKKSEIDIEGMGESGGYLWLVGSHGLKRKKPRKEDSLQKQIKRLTKVTSDANRYLLARIPLVQDAATGEYTLCKECTNSEDASKTLRAGQLMGSEKSNQLMDAIAKDPHLEDFLRIPGKDNGFDIEGLAMHEDRIFVGLRGPVLRGWAIILELQVENGEEEGTLQLKAGADGALYKKHFLHMNGKGIRELRIKGKDLYILAGPTMDLDGIIAVYRWPNAMYQTLEEEQMVHRKDLERLFDVPHGSGDTSGKDKAEGLAIYDEGHLLVVFDSPTDDRKPKDDVVVADVYPMEK</sequence>
<dbReference type="KEGG" id="ruf:TH63_16840"/>
<organism evidence="2 3">
    <name type="scientific">Rufibacter radiotolerans</name>
    <dbReference type="NCBI Taxonomy" id="1379910"/>
    <lineage>
        <taxon>Bacteria</taxon>
        <taxon>Pseudomonadati</taxon>
        <taxon>Bacteroidota</taxon>
        <taxon>Cytophagia</taxon>
        <taxon>Cytophagales</taxon>
        <taxon>Hymenobacteraceae</taxon>
        <taxon>Rufibacter</taxon>
    </lineage>
</organism>
<proteinExistence type="predicted"/>
<gene>
    <name evidence="2" type="ORF">TH63_16840</name>
</gene>
<feature type="domain" description="DUF3616" evidence="1">
    <location>
        <begin position="29"/>
        <end position="362"/>
    </location>
</feature>
<dbReference type="STRING" id="1379910.TH63_16840"/>
<dbReference type="Proteomes" id="UP000036458">
    <property type="component" value="Chromosome"/>
</dbReference>
<accession>A0A0H4VSH7</accession>
<evidence type="ECO:0000313" key="3">
    <source>
        <dbReference type="Proteomes" id="UP000036458"/>
    </source>
</evidence>
<dbReference type="EMBL" id="CP010777">
    <property type="protein sequence ID" value="AKQ46922.1"/>
    <property type="molecule type" value="Genomic_DNA"/>
</dbReference>
<dbReference type="RefSeq" id="WP_048921972.1">
    <property type="nucleotide sequence ID" value="NZ_CP010777.1"/>
</dbReference>
<name>A0A0H4VSH7_9BACT</name>
<dbReference type="InterPro" id="IPR022060">
    <property type="entry name" value="DUF3616"/>
</dbReference>
<dbReference type="OrthoDB" id="423529at2"/>
<reference evidence="2 3" key="1">
    <citation type="submission" date="2015-01" db="EMBL/GenBank/DDBJ databases">
        <title>Rufibacter sp./DG31D/ whole genome sequencing.</title>
        <authorList>
            <person name="Kim M.K."/>
            <person name="Srinivasan S."/>
            <person name="Lee J.-J."/>
        </authorList>
    </citation>
    <scope>NUCLEOTIDE SEQUENCE [LARGE SCALE GENOMIC DNA]</scope>
    <source>
        <strain evidence="2 3">DG31D</strain>
    </source>
</reference>